<evidence type="ECO:0000259" key="3">
    <source>
        <dbReference type="PROSITE" id="PS00028"/>
    </source>
</evidence>
<dbReference type="Pfam" id="PF12013">
    <property type="entry name" value="OrsD"/>
    <property type="match status" value="1"/>
</dbReference>
<feature type="non-terminal residue" evidence="4">
    <location>
        <position position="699"/>
    </location>
</feature>
<name>A0ABP0E4S8_9PEZI</name>
<organism evidence="4 5">
    <name type="scientific">Sporothrix epigloea</name>
    <dbReference type="NCBI Taxonomy" id="1892477"/>
    <lineage>
        <taxon>Eukaryota</taxon>
        <taxon>Fungi</taxon>
        <taxon>Dikarya</taxon>
        <taxon>Ascomycota</taxon>
        <taxon>Pezizomycotina</taxon>
        <taxon>Sordariomycetes</taxon>
        <taxon>Sordariomycetidae</taxon>
        <taxon>Ophiostomatales</taxon>
        <taxon>Ophiostomataceae</taxon>
        <taxon>Sporothrix</taxon>
    </lineage>
</organism>
<dbReference type="InterPro" id="IPR013087">
    <property type="entry name" value="Znf_C2H2_type"/>
</dbReference>
<dbReference type="InterPro" id="IPR022698">
    <property type="entry name" value="OrsD"/>
</dbReference>
<gene>
    <name evidence="4" type="ORF">SEPCBS57363_006791</name>
</gene>
<protein>
    <recommendedName>
        <fullName evidence="3">C2H2-type domain-containing protein</fullName>
    </recommendedName>
</protein>
<dbReference type="SMART" id="SM00355">
    <property type="entry name" value="ZnF_C2H2"/>
    <property type="match status" value="2"/>
</dbReference>
<feature type="region of interest" description="Disordered" evidence="2">
    <location>
        <begin position="429"/>
        <end position="491"/>
    </location>
</feature>
<reference evidence="4 5" key="1">
    <citation type="submission" date="2024-01" db="EMBL/GenBank/DDBJ databases">
        <authorList>
            <person name="Allen C."/>
            <person name="Tagirdzhanova G."/>
        </authorList>
    </citation>
    <scope>NUCLEOTIDE SEQUENCE [LARGE SCALE GENOMIC DNA]</scope>
    <source>
        <strain evidence="4 5">CBS 573.63</strain>
    </source>
</reference>
<dbReference type="PROSITE" id="PS00028">
    <property type="entry name" value="ZINC_FINGER_C2H2_1"/>
    <property type="match status" value="1"/>
</dbReference>
<keyword evidence="5" id="KW-1185">Reference proteome</keyword>
<keyword evidence="1" id="KW-0175">Coiled coil</keyword>
<accession>A0ABP0E4S8</accession>
<evidence type="ECO:0000313" key="5">
    <source>
        <dbReference type="Proteomes" id="UP001642501"/>
    </source>
</evidence>
<feature type="domain" description="C2H2-type" evidence="3">
    <location>
        <begin position="90"/>
        <end position="111"/>
    </location>
</feature>
<evidence type="ECO:0000256" key="1">
    <source>
        <dbReference type="SAM" id="Coils"/>
    </source>
</evidence>
<feature type="coiled-coil region" evidence="1">
    <location>
        <begin position="191"/>
        <end position="218"/>
    </location>
</feature>
<comment type="caution">
    <text evidence="4">The sequence shown here is derived from an EMBL/GenBank/DDBJ whole genome shotgun (WGS) entry which is preliminary data.</text>
</comment>
<feature type="compositionally biased region" description="Acidic residues" evidence="2">
    <location>
        <begin position="446"/>
        <end position="483"/>
    </location>
</feature>
<sequence>MDLHPFIHASELRVVICTVCNYAYVAEEVAGHLRKYHKDVSVANREAIAAAILQLDLFQSQASLTSFVFPLASQAPNPHLIPPATDGLRCRTCNYVVTDQRLIRKHCREKHQWQNPVGKGRPNVGNPVAEKPWREGAWCQRMFKNRQSSGWFEVRKTSDHATTSKRARREARSKNARTNAPEPAADTAFIRQFYHKELEKAEQRRNLAAANLKQTQCDSLVTRHNSWLLQTRWPTTYPQARYLLLGLSQLPDRRWLVVDYIIGHPIAATSEDSQVQEPAVCSTAQDEQRISCLIEAAEKMLHRCEETVERTGRPLLQWLNSSLPERTADKPFYTPLEGTRMKYKRAWKRCLAFVFRCYQLSSQQCRSLTGQVIRPELLAEVEPIWNHPLWRLIDTSTGRWPAAAADAGANATDLQQETQQMDEDGATDIEVEGDNETSGEATREKDEDDEDDEKEDEEFDEEEYEEEREDEELLRVDDQDEAELSTSLPLSDEVQQAADEVLELLFHLSMTISTETLIDGQPNSTILVYFSGILGFTAEGQGFALARNYTSTLSALVYVQRLLLLEWTLPVRPYPYLGRPERPRMYQLDVLNTVRRASLVHGCDGPFDELFSLRNFGRAWAKEEPPAVFLRWSDDGEMVTFDDKFELSMREFRMLADHFITAAQTLCSRLMCGIKSRIKLADLRDCISETAPDMSFVTH</sequence>
<dbReference type="Proteomes" id="UP001642501">
    <property type="component" value="Unassembled WGS sequence"/>
</dbReference>
<evidence type="ECO:0000313" key="4">
    <source>
        <dbReference type="EMBL" id="CAK7275603.1"/>
    </source>
</evidence>
<proteinExistence type="predicted"/>
<dbReference type="EMBL" id="CAWUOM010000282">
    <property type="protein sequence ID" value="CAK7275603.1"/>
    <property type="molecule type" value="Genomic_DNA"/>
</dbReference>
<evidence type="ECO:0000256" key="2">
    <source>
        <dbReference type="SAM" id="MobiDB-lite"/>
    </source>
</evidence>
<feature type="region of interest" description="Disordered" evidence="2">
    <location>
        <begin position="155"/>
        <end position="184"/>
    </location>
</feature>
<feature type="compositionally biased region" description="Basic residues" evidence="2">
    <location>
        <begin position="163"/>
        <end position="175"/>
    </location>
</feature>